<comment type="caution">
    <text evidence="8">The sequence shown here is derived from an EMBL/GenBank/DDBJ whole genome shotgun (WGS) entry which is preliminary data.</text>
</comment>
<evidence type="ECO:0000259" key="6">
    <source>
        <dbReference type="Pfam" id="PF00700"/>
    </source>
</evidence>
<dbReference type="InterPro" id="IPR003305">
    <property type="entry name" value="CenC_carb-bd"/>
</dbReference>
<sequence length="580" mass="59733">MTSLLTNNAAMTALTTLKSIGRQLDATSNRVATGQRVSAASDNAAYWSIATAMRTDNASLSAVKDSLGLGASSVDIAYNGLTSVLGDLTNLRAKLQTALTPGVDRSKVQVEIDALQDKMRATAQASSASGQNWLSVNSADSSRYRSTQTFTVGFSRSASGGITPSQASIPVSDIALYDAGTSMREIPATPARVTAGSALTGTTDFSGPNAVRFSVSLDGSAARDVVLNRTMLASAVPDLARVTAQDLTRAIANQIAADPVLAGGVRVGLDDGGRLYFETTGTGAARSLVVDRVGGGGAGPNLVANAGFESGMADWSSTGDTSYAGTGTGYAHNGSSSYISGTSGGTNHLSQTIATVAGQSYQIEFWLYGSYSTPNSFMAKWDGATQIAIGNVSNYPYTRQIFTAVATGSSTTIMFDFQQPFGFWAIDDVSVTAAMPAVTLGFGSGGNAHAAGYGSPAHTAASRGILDTLDGNTGATIGTLDITGQDESAIKAMIQQVDLAIGRVTDAGTKLGSSKTLIDGHRTFVDALMKANDRTIGILVDADLDEESAKLKALQTQQQLAMQSLSIANAASQTLISLFR</sequence>
<dbReference type="GO" id="GO:0009288">
    <property type="term" value="C:bacterial-type flagellum"/>
    <property type="evidence" value="ECO:0007669"/>
    <property type="project" value="UniProtKB-SubCell"/>
</dbReference>
<feature type="domain" description="Flagellin C-terminal" evidence="6">
    <location>
        <begin position="494"/>
        <end position="579"/>
    </location>
</feature>
<dbReference type="Gene3D" id="2.60.120.260">
    <property type="entry name" value="Galactose-binding domain-like"/>
    <property type="match status" value="1"/>
</dbReference>
<dbReference type="InterPro" id="IPR046358">
    <property type="entry name" value="Flagellin_C"/>
</dbReference>
<dbReference type="GO" id="GO:0005576">
    <property type="term" value="C:extracellular region"/>
    <property type="evidence" value="ECO:0007669"/>
    <property type="project" value="UniProtKB-SubCell"/>
</dbReference>
<dbReference type="InterPro" id="IPR001029">
    <property type="entry name" value="Flagellin_N"/>
</dbReference>
<dbReference type="Proteomes" id="UP000036449">
    <property type="component" value="Unassembled WGS sequence"/>
</dbReference>
<comment type="similarity">
    <text evidence="1 4">Belongs to the bacterial flagellin family.</text>
</comment>
<keyword evidence="2" id="KW-0378">Hydrolase</keyword>
<feature type="domain" description="CBM-cenC" evidence="7">
    <location>
        <begin position="301"/>
        <end position="424"/>
    </location>
</feature>
<dbReference type="PATRIC" id="fig|1187852.3.peg.6208"/>
<dbReference type="Pfam" id="PF02018">
    <property type="entry name" value="CBM_4_9"/>
    <property type="match status" value="1"/>
</dbReference>
<dbReference type="PANTHER" id="PTHR42792">
    <property type="entry name" value="FLAGELLIN"/>
    <property type="match status" value="1"/>
</dbReference>
<evidence type="ECO:0000256" key="2">
    <source>
        <dbReference type="ARBA" id="ARBA00022801"/>
    </source>
</evidence>
<comment type="subcellular location">
    <subcellularLocation>
        <location evidence="4">Secreted</location>
    </subcellularLocation>
    <subcellularLocation>
        <location evidence="4">Bacterial flagellum</location>
    </subcellularLocation>
</comment>
<evidence type="ECO:0000259" key="7">
    <source>
        <dbReference type="Pfam" id="PF02018"/>
    </source>
</evidence>
<dbReference type="RefSeq" id="WP_048451007.1">
    <property type="nucleotide sequence ID" value="NZ_LABZ01000072.1"/>
</dbReference>
<dbReference type="PANTHER" id="PTHR42792:SF2">
    <property type="entry name" value="FLAGELLIN"/>
    <property type="match status" value="1"/>
</dbReference>
<comment type="function">
    <text evidence="4">Flagellin is the subunit protein which polymerizes to form the filaments of bacterial flagella.</text>
</comment>
<organism evidence="8 9">
    <name type="scientific">Methylobacterium tarhaniae</name>
    <dbReference type="NCBI Taxonomy" id="1187852"/>
    <lineage>
        <taxon>Bacteria</taxon>
        <taxon>Pseudomonadati</taxon>
        <taxon>Pseudomonadota</taxon>
        <taxon>Alphaproteobacteria</taxon>
        <taxon>Hyphomicrobiales</taxon>
        <taxon>Methylobacteriaceae</taxon>
        <taxon>Methylobacterium</taxon>
    </lineage>
</organism>
<keyword evidence="4" id="KW-0964">Secreted</keyword>
<feature type="domain" description="Flagellin N-terminal" evidence="5">
    <location>
        <begin position="6"/>
        <end position="136"/>
    </location>
</feature>
<dbReference type="OrthoDB" id="8328560at2"/>
<dbReference type="Gene3D" id="1.20.1330.10">
    <property type="entry name" value="f41 fragment of flagellin, N-terminal domain"/>
    <property type="match status" value="1"/>
</dbReference>
<dbReference type="SUPFAM" id="SSF64518">
    <property type="entry name" value="Phase 1 flagellin"/>
    <property type="match status" value="1"/>
</dbReference>
<dbReference type="GO" id="GO:0016798">
    <property type="term" value="F:hydrolase activity, acting on glycosyl bonds"/>
    <property type="evidence" value="ECO:0007669"/>
    <property type="project" value="InterPro"/>
</dbReference>
<evidence type="ECO:0000259" key="5">
    <source>
        <dbReference type="Pfam" id="PF00669"/>
    </source>
</evidence>
<dbReference type="InterPro" id="IPR001492">
    <property type="entry name" value="Flagellin"/>
</dbReference>
<dbReference type="Pfam" id="PF00669">
    <property type="entry name" value="Flagellin_N"/>
    <property type="match status" value="1"/>
</dbReference>
<gene>
    <name evidence="8" type="ORF">VQ03_11485</name>
</gene>
<evidence type="ECO:0000256" key="3">
    <source>
        <dbReference type="ARBA" id="ARBA00023143"/>
    </source>
</evidence>
<evidence type="ECO:0000256" key="4">
    <source>
        <dbReference type="RuleBase" id="RU362073"/>
    </source>
</evidence>
<dbReference type="AlphaFoldDB" id="A0A0J6T9D5"/>
<evidence type="ECO:0000313" key="8">
    <source>
        <dbReference type="EMBL" id="KMO42168.1"/>
    </source>
</evidence>
<dbReference type="Pfam" id="PF00700">
    <property type="entry name" value="Flagellin_C"/>
    <property type="match status" value="1"/>
</dbReference>
<dbReference type="GO" id="GO:0005198">
    <property type="term" value="F:structural molecule activity"/>
    <property type="evidence" value="ECO:0007669"/>
    <property type="project" value="UniProtKB-UniRule"/>
</dbReference>
<evidence type="ECO:0000313" key="9">
    <source>
        <dbReference type="Proteomes" id="UP000036449"/>
    </source>
</evidence>
<keyword evidence="3 4" id="KW-0975">Bacterial flagellum</keyword>
<accession>A0A0J6T9D5</accession>
<protein>
    <recommendedName>
        <fullName evidence="4">Flagellin</fullName>
    </recommendedName>
</protein>
<name>A0A0J6T9D5_9HYPH</name>
<dbReference type="EMBL" id="LABZ01000072">
    <property type="protein sequence ID" value="KMO42168.1"/>
    <property type="molecule type" value="Genomic_DNA"/>
</dbReference>
<proteinExistence type="inferred from homology"/>
<evidence type="ECO:0000256" key="1">
    <source>
        <dbReference type="ARBA" id="ARBA00005709"/>
    </source>
</evidence>
<keyword evidence="9" id="KW-1185">Reference proteome</keyword>
<reference evidence="8 9" key="1">
    <citation type="submission" date="2015-03" db="EMBL/GenBank/DDBJ databases">
        <title>Genome sequencing of Methylobacterium tarhaniae DSM 25844.</title>
        <authorList>
            <person name="Chaudhry V."/>
            <person name="Patil P.B."/>
        </authorList>
    </citation>
    <scope>NUCLEOTIDE SEQUENCE [LARGE SCALE GENOMIC DNA]</scope>
    <source>
        <strain evidence="8 9">DSM 25844</strain>
    </source>
</reference>